<dbReference type="Proteomes" id="UP000002051">
    <property type="component" value="Chromosome 4"/>
</dbReference>
<feature type="domain" description="Trichome birefringence-like N-terminal" evidence="8">
    <location>
        <begin position="113"/>
        <end position="166"/>
    </location>
</feature>
<evidence type="ECO:0000313" key="12">
    <source>
        <dbReference type="Proteomes" id="UP000002051"/>
    </source>
</evidence>
<dbReference type="PANTHER" id="PTHR32285">
    <property type="entry name" value="PROTEIN TRICHOME BIREFRINGENCE-LIKE 9-RELATED"/>
    <property type="match status" value="1"/>
</dbReference>
<feature type="domain" description="Trichome birefringence-like C-terminal" evidence="7">
    <location>
        <begin position="167"/>
        <end position="451"/>
    </location>
</feature>
<reference evidence="11" key="3">
    <citation type="submission" date="2015-04" db="UniProtKB">
        <authorList>
            <consortium name="EnsemblPlants"/>
        </authorList>
    </citation>
    <scope>IDENTIFICATION</scope>
    <source>
        <strain evidence="11">cv. Jemalong A17</strain>
    </source>
</reference>
<reference evidence="10" key="4">
    <citation type="journal article" date="2018" name="Nat. Plants">
        <title>Whole-genome landscape of Medicago truncatula symbiotic genes.</title>
        <authorList>
            <person name="Pecrix Y."/>
            <person name="Gamas P."/>
            <person name="Carrere S."/>
        </authorList>
    </citation>
    <scope>NUCLEOTIDE SEQUENCE</scope>
    <source>
        <tissue evidence="10">Leaves</tissue>
    </source>
</reference>
<dbReference type="InterPro" id="IPR026057">
    <property type="entry name" value="TBL_C"/>
</dbReference>
<sequence length="466" mass="53832">MACLKKPLLNSPELQRTLQHPLLRPRTHILTVPFLLLSLFLLSVSYTTHSTRYSYTSTTPSLRLPLSLKRVLAHAPFTSYVVSEAQSNTFSSVTAAERTRGNPTYSDSQDLSSCDIFDGSWIQDDSHETVYQHGSCPFLDDTFNCFKNGRSDFEFLKYRWKPHGCQIPRFDGLKMLHMLRGKRVVFVGDSLNRNMWQSLVCALRASLKDKSRLYEVSGRREFRIQGFFSFKFKDYGCSIDFVKSPFLVQEWKVSRDDEVPQRDTLRLDMIQASKSQYYDADIIIFNTGHWWNHDKTKNGRNYFQEGNHVYDRLEVSEALQKALKTWAKWVDSTVDSTRTRVFFTGFSASHYKGGQWNSGGKCDGERQPITNESYLAAYPWTMGIVEDVIAEMKTPVFYLNITKMTDYRKDGHPSIYREPGFSDSKGRKMVQDCSHWCLPGIPDSWNELLYSTLLVAHTNFIASTNY</sequence>
<evidence type="ECO:0000259" key="8">
    <source>
        <dbReference type="Pfam" id="PF14416"/>
    </source>
</evidence>
<dbReference type="Pfam" id="PF13839">
    <property type="entry name" value="PC-Esterase"/>
    <property type="match status" value="1"/>
</dbReference>
<evidence type="ECO:0000256" key="6">
    <source>
        <dbReference type="ARBA" id="ARBA00023136"/>
    </source>
</evidence>
<evidence type="ECO:0000259" key="7">
    <source>
        <dbReference type="Pfam" id="PF13839"/>
    </source>
</evidence>
<keyword evidence="12" id="KW-1185">Reference proteome</keyword>
<dbReference type="KEGG" id="mtr:11427891"/>
<evidence type="ECO:0000313" key="9">
    <source>
        <dbReference type="EMBL" id="AES91931.2"/>
    </source>
</evidence>
<comment type="subcellular location">
    <subcellularLocation>
        <location evidence="1">Membrane</location>
        <topology evidence="1">Single-pass membrane protein</topology>
    </subcellularLocation>
</comment>
<keyword evidence="5" id="KW-1133">Transmembrane helix</keyword>
<evidence type="ECO:0000313" key="10">
    <source>
        <dbReference type="EMBL" id="RHN64344.1"/>
    </source>
</evidence>
<dbReference type="GO" id="GO:0016020">
    <property type="term" value="C:membrane"/>
    <property type="evidence" value="ECO:0007669"/>
    <property type="project" value="UniProtKB-SubCell"/>
</dbReference>
<accession>A0A0C3X6Q9</accession>
<accession>G7JMR6</accession>
<dbReference type="Pfam" id="PF14416">
    <property type="entry name" value="PMR5N"/>
    <property type="match status" value="1"/>
</dbReference>
<dbReference type="Gramene" id="rna27152">
    <property type="protein sequence ID" value="RHN64344.1"/>
    <property type="gene ID" value="gene27152"/>
</dbReference>
<dbReference type="HOGENOM" id="CLU_020953_0_2_1"/>
<dbReference type="eggNOG" id="ENOG502QSN1">
    <property type="taxonomic scope" value="Eukaryota"/>
</dbReference>
<reference evidence="9 12" key="1">
    <citation type="journal article" date="2011" name="Nature">
        <title>The Medicago genome provides insight into the evolution of rhizobial symbioses.</title>
        <authorList>
            <person name="Young N.D."/>
            <person name="Debelle F."/>
            <person name="Oldroyd G.E."/>
            <person name="Geurts R."/>
            <person name="Cannon S.B."/>
            <person name="Udvardi M.K."/>
            <person name="Benedito V.A."/>
            <person name="Mayer K.F."/>
            <person name="Gouzy J."/>
            <person name="Schoof H."/>
            <person name="Van de Peer Y."/>
            <person name="Proost S."/>
            <person name="Cook D.R."/>
            <person name="Meyers B.C."/>
            <person name="Spannagl M."/>
            <person name="Cheung F."/>
            <person name="De Mita S."/>
            <person name="Krishnakumar V."/>
            <person name="Gundlach H."/>
            <person name="Zhou S."/>
            <person name="Mudge J."/>
            <person name="Bharti A.K."/>
            <person name="Murray J.D."/>
            <person name="Naoumkina M.A."/>
            <person name="Rosen B."/>
            <person name="Silverstein K.A."/>
            <person name="Tang H."/>
            <person name="Rombauts S."/>
            <person name="Zhao P.X."/>
            <person name="Zhou P."/>
            <person name="Barbe V."/>
            <person name="Bardou P."/>
            <person name="Bechner M."/>
            <person name="Bellec A."/>
            <person name="Berger A."/>
            <person name="Berges H."/>
            <person name="Bidwell S."/>
            <person name="Bisseling T."/>
            <person name="Choisne N."/>
            <person name="Couloux A."/>
            <person name="Denny R."/>
            <person name="Deshpande S."/>
            <person name="Dai X."/>
            <person name="Doyle J.J."/>
            <person name="Dudez A.M."/>
            <person name="Farmer A.D."/>
            <person name="Fouteau S."/>
            <person name="Franken C."/>
            <person name="Gibelin C."/>
            <person name="Gish J."/>
            <person name="Goldstein S."/>
            <person name="Gonzalez A.J."/>
            <person name="Green P.J."/>
            <person name="Hallab A."/>
            <person name="Hartog M."/>
            <person name="Hua A."/>
            <person name="Humphray S.J."/>
            <person name="Jeong D.H."/>
            <person name="Jing Y."/>
            <person name="Jocker A."/>
            <person name="Kenton S.M."/>
            <person name="Kim D.J."/>
            <person name="Klee K."/>
            <person name="Lai H."/>
            <person name="Lang C."/>
            <person name="Lin S."/>
            <person name="Macmil S.L."/>
            <person name="Magdelenat G."/>
            <person name="Matthews L."/>
            <person name="McCorrison J."/>
            <person name="Monaghan E.L."/>
            <person name="Mun J.H."/>
            <person name="Najar F.Z."/>
            <person name="Nicholson C."/>
            <person name="Noirot C."/>
            <person name="O'Bleness M."/>
            <person name="Paule C.R."/>
            <person name="Poulain J."/>
            <person name="Prion F."/>
            <person name="Qin B."/>
            <person name="Qu C."/>
            <person name="Retzel E.F."/>
            <person name="Riddle C."/>
            <person name="Sallet E."/>
            <person name="Samain S."/>
            <person name="Samson N."/>
            <person name="Sanders I."/>
            <person name="Saurat O."/>
            <person name="Scarpelli C."/>
            <person name="Schiex T."/>
            <person name="Segurens B."/>
            <person name="Severin A.J."/>
            <person name="Sherrier D.J."/>
            <person name="Shi R."/>
            <person name="Sims S."/>
            <person name="Singer S.R."/>
            <person name="Sinharoy S."/>
            <person name="Sterck L."/>
            <person name="Viollet A."/>
            <person name="Wang B.B."/>
            <person name="Wang K."/>
            <person name="Wang M."/>
            <person name="Wang X."/>
            <person name="Warfsmann J."/>
            <person name="Weissenbach J."/>
            <person name="White D.D."/>
            <person name="White J.D."/>
            <person name="Wiley G.B."/>
            <person name="Wincker P."/>
            <person name="Xing Y."/>
            <person name="Yang L."/>
            <person name="Yao Z."/>
            <person name="Ying F."/>
            <person name="Zhai J."/>
            <person name="Zhou L."/>
            <person name="Zuber A."/>
            <person name="Denarie J."/>
            <person name="Dixon R.A."/>
            <person name="May G.D."/>
            <person name="Schwartz D.C."/>
            <person name="Rogers J."/>
            <person name="Quetier F."/>
            <person name="Town C.D."/>
            <person name="Roe B.A."/>
        </authorList>
    </citation>
    <scope>NUCLEOTIDE SEQUENCE [LARGE SCALE GENOMIC DNA]</scope>
    <source>
        <strain evidence="9">A17</strain>
        <strain evidence="11 12">cv. Jemalong A17</strain>
    </source>
</reference>
<dbReference type="PANTHER" id="PTHR32285:SF241">
    <property type="entry name" value="PROTEIN TRICHOME BIREFRINGENCE-LIKE 4"/>
    <property type="match status" value="1"/>
</dbReference>
<keyword evidence="3" id="KW-0812">Transmembrane</keyword>
<evidence type="ECO:0000256" key="5">
    <source>
        <dbReference type="ARBA" id="ARBA00022989"/>
    </source>
</evidence>
<dbReference type="InterPro" id="IPR025846">
    <property type="entry name" value="TBL_N"/>
</dbReference>
<dbReference type="EMBL" id="PSQE01000004">
    <property type="protein sequence ID" value="RHN64344.1"/>
    <property type="molecule type" value="Genomic_DNA"/>
</dbReference>
<dbReference type="EMBL" id="CM001220">
    <property type="protein sequence ID" value="AES91931.2"/>
    <property type="molecule type" value="Genomic_DNA"/>
</dbReference>
<reference evidence="9 12" key="2">
    <citation type="journal article" date="2014" name="BMC Genomics">
        <title>An improved genome release (version Mt4.0) for the model legume Medicago truncatula.</title>
        <authorList>
            <person name="Tang H."/>
            <person name="Krishnakumar V."/>
            <person name="Bidwell S."/>
            <person name="Rosen B."/>
            <person name="Chan A."/>
            <person name="Zhou S."/>
            <person name="Gentzbittel L."/>
            <person name="Childs K.L."/>
            <person name="Yandell M."/>
            <person name="Gundlach H."/>
            <person name="Mayer K.F."/>
            <person name="Schwartz D.C."/>
            <person name="Town C.D."/>
        </authorList>
    </citation>
    <scope>GENOME REANNOTATION</scope>
    <source>
        <strain evidence="11 12">cv. Jemalong A17</strain>
    </source>
</reference>
<evidence type="ECO:0000256" key="1">
    <source>
        <dbReference type="ARBA" id="ARBA00004167"/>
    </source>
</evidence>
<dbReference type="Proteomes" id="UP000265566">
    <property type="component" value="Chromosome 4"/>
</dbReference>
<protein>
    <submittedName>
        <fullName evidence="9">Pmr5/Cas1p GDSL/SGNH-like acyl-esterase family protein</fullName>
    </submittedName>
    <submittedName>
        <fullName evidence="10">Putative PMR5 domain, PC-Esterase</fullName>
    </submittedName>
</protein>
<gene>
    <name evidence="11" type="primary">11427891</name>
    <name evidence="9" type="ordered locus">MTR_4g121560</name>
    <name evidence="10" type="ORF">MtrunA17_Chr4g0068111</name>
</gene>
<dbReference type="STRING" id="3880.G7JMR6"/>
<evidence type="ECO:0000256" key="3">
    <source>
        <dbReference type="ARBA" id="ARBA00022692"/>
    </source>
</evidence>
<comment type="similarity">
    <text evidence="2">Belongs to the PC-esterase family. TBL subfamily.</text>
</comment>
<organism evidence="9 12">
    <name type="scientific">Medicago truncatula</name>
    <name type="common">Barrel medic</name>
    <name type="synonym">Medicago tribuloides</name>
    <dbReference type="NCBI Taxonomy" id="3880"/>
    <lineage>
        <taxon>Eukaryota</taxon>
        <taxon>Viridiplantae</taxon>
        <taxon>Streptophyta</taxon>
        <taxon>Embryophyta</taxon>
        <taxon>Tracheophyta</taxon>
        <taxon>Spermatophyta</taxon>
        <taxon>Magnoliopsida</taxon>
        <taxon>eudicotyledons</taxon>
        <taxon>Gunneridae</taxon>
        <taxon>Pentapetalae</taxon>
        <taxon>rosids</taxon>
        <taxon>fabids</taxon>
        <taxon>Fabales</taxon>
        <taxon>Fabaceae</taxon>
        <taxon>Papilionoideae</taxon>
        <taxon>50 kb inversion clade</taxon>
        <taxon>NPAAA clade</taxon>
        <taxon>Hologalegina</taxon>
        <taxon>IRL clade</taxon>
        <taxon>Trifolieae</taxon>
        <taxon>Medicago</taxon>
    </lineage>
</organism>
<evidence type="ECO:0000313" key="11">
    <source>
        <dbReference type="EnsemblPlants" id="AES91931"/>
    </source>
</evidence>
<evidence type="ECO:0000256" key="2">
    <source>
        <dbReference type="ARBA" id="ARBA00007727"/>
    </source>
</evidence>
<keyword evidence="4" id="KW-0735">Signal-anchor</keyword>
<dbReference type="OrthoDB" id="630188at2759"/>
<dbReference type="EnsemblPlants" id="AES91931">
    <property type="protein sequence ID" value="AES91931"/>
    <property type="gene ID" value="MTR_4g121560"/>
</dbReference>
<name>G7JMR6_MEDTR</name>
<dbReference type="PaxDb" id="3880-AES91931"/>
<dbReference type="InterPro" id="IPR029962">
    <property type="entry name" value="TBL"/>
</dbReference>
<dbReference type="GO" id="GO:0016413">
    <property type="term" value="F:O-acetyltransferase activity"/>
    <property type="evidence" value="ECO:0000318"/>
    <property type="project" value="GO_Central"/>
</dbReference>
<evidence type="ECO:0000256" key="4">
    <source>
        <dbReference type="ARBA" id="ARBA00022968"/>
    </source>
</evidence>
<proteinExistence type="inferred from homology"/>
<dbReference type="AlphaFoldDB" id="G7JMR6"/>
<keyword evidence="6" id="KW-0472">Membrane</keyword>
<dbReference type="GO" id="GO:0005794">
    <property type="term" value="C:Golgi apparatus"/>
    <property type="evidence" value="ECO:0000318"/>
    <property type="project" value="GO_Central"/>
</dbReference>